<name>A0A0W0UWB7_9GAMM</name>
<comment type="caution">
    <text evidence="1">The sequence shown here is derived from an EMBL/GenBank/DDBJ whole genome shotgun (WGS) entry which is preliminary data.</text>
</comment>
<dbReference type="Proteomes" id="UP000054715">
    <property type="component" value="Unassembled WGS sequence"/>
</dbReference>
<dbReference type="OrthoDB" id="5652914at2"/>
<dbReference type="InterPro" id="IPR032675">
    <property type="entry name" value="LRR_dom_sf"/>
</dbReference>
<sequence length="421" mass="48808">MKYIFENTFEALFEFPPKELTSEFTEFAFSASKLPIVQLINLLKKLPSYIQHIDLSAQQLEKIPLQDLKIIFEALPHTIKTIDLSGNKFNEQEKEHLLFLLPPWIQALSLQEDNKLELDTYWASPEASYSCFIRFSSLETSYYQKEEIIRARLAAQVREIMENTQSEEPDFTSIRLFNLLNEESQYYLIAGLRNHYKEPWHAFILALIHDGYLGEIKNKSSYRNFDKECAKFSSTYYPLVEETSAKNFSIARLKNLQATTPYIAVALKLRSIPEINETGNASTLSSRLLELKTKASGVIQAYSDYNKKCYFSIFHRHGATGRKRAEHLKQTLESATTIEHFNTTLLAFLNDPRQGNTNPHSLRTLLLTYFLQELDVPGRQFLTPTRAPVSTANFDQQLQLLIDYLPHEQLPDYEIERSCCW</sequence>
<evidence type="ECO:0008006" key="3">
    <source>
        <dbReference type="Google" id="ProtNLM"/>
    </source>
</evidence>
<gene>
    <name evidence="1" type="ORF">Ljam_0386</name>
</gene>
<dbReference type="SUPFAM" id="SSF52047">
    <property type="entry name" value="RNI-like"/>
    <property type="match status" value="1"/>
</dbReference>
<dbReference type="EMBL" id="LNYG01000007">
    <property type="protein sequence ID" value="KTD12170.1"/>
    <property type="molecule type" value="Genomic_DNA"/>
</dbReference>
<evidence type="ECO:0000313" key="2">
    <source>
        <dbReference type="Proteomes" id="UP000054715"/>
    </source>
</evidence>
<protein>
    <recommendedName>
        <fullName evidence="3">Leucine-rich repeat-containing protein</fullName>
    </recommendedName>
</protein>
<dbReference type="Gene3D" id="3.80.10.10">
    <property type="entry name" value="Ribonuclease Inhibitor"/>
    <property type="match status" value="1"/>
</dbReference>
<evidence type="ECO:0000313" key="1">
    <source>
        <dbReference type="EMBL" id="KTD12170.1"/>
    </source>
</evidence>
<dbReference type="PATRIC" id="fig|455.5.peg.410"/>
<proteinExistence type="predicted"/>
<dbReference type="AlphaFoldDB" id="A0A0W0UWB7"/>
<organism evidence="1 2">
    <name type="scientific">Legionella jamestowniensis</name>
    <dbReference type="NCBI Taxonomy" id="455"/>
    <lineage>
        <taxon>Bacteria</taxon>
        <taxon>Pseudomonadati</taxon>
        <taxon>Pseudomonadota</taxon>
        <taxon>Gammaproteobacteria</taxon>
        <taxon>Legionellales</taxon>
        <taxon>Legionellaceae</taxon>
        <taxon>Legionella</taxon>
    </lineage>
</organism>
<reference evidence="1 2" key="1">
    <citation type="submission" date="2015-11" db="EMBL/GenBank/DDBJ databases">
        <title>Genomic analysis of 38 Legionella species identifies large and diverse effector repertoires.</title>
        <authorList>
            <person name="Burstein D."/>
            <person name="Amaro F."/>
            <person name="Zusman T."/>
            <person name="Lifshitz Z."/>
            <person name="Cohen O."/>
            <person name="Gilbert J.A."/>
            <person name="Pupko T."/>
            <person name="Shuman H.A."/>
            <person name="Segal G."/>
        </authorList>
    </citation>
    <scope>NUCLEOTIDE SEQUENCE [LARGE SCALE GENOMIC DNA]</scope>
    <source>
        <strain evidence="1 2">JA-26-G1-E2</strain>
    </source>
</reference>
<accession>A0A0W0UWB7</accession>
<dbReference type="RefSeq" id="WP_058448454.1">
    <property type="nucleotide sequence ID" value="NZ_CAAAJF010000003.1"/>
</dbReference>